<dbReference type="EMBL" id="JAQQPM010000005">
    <property type="protein sequence ID" value="KAK2071560.1"/>
    <property type="molecule type" value="Genomic_DNA"/>
</dbReference>
<comment type="caution">
    <text evidence="1">The sequence shown here is derived from an EMBL/GenBank/DDBJ whole genome shotgun (WGS) entry which is preliminary data.</text>
</comment>
<name>A0AAD9I6L3_9PEZI</name>
<sequence>MTRSGSIHTAAFTPTPPDSGNTKQILYEWFGSLKVDHRTRILTRKIRAQFLLHLHGGSLARQNPQVESDAPTDRKEGVTLCPATSVVTNTTLRPSSVSQSYLATTTVLETVFAYCRLDPSSSPSSSSSSPPSPTCPSSTEIVLPHASLTGITINPPSSPSSCYSLPTPTSALEAAGFLSADAASFDPSTQTDPIFFYLGDDATCPQYMATVINASRYLLDLSGAASAAGQVALSVPGGGSIVFDGQGIHVFDPLCRSATSLTVDNFFEQMVSIADTPAPSPPCQARHVRRDDLLQGRDASQSDFTVLLQINKTMTGSLATDDLDVTFGASPCTSASTSTNNDSRIQVFTCQYPGAESAQTACQARFNDWLGSGPATGRSSNRPSSAGEIFTYLGPLLNKTGPTLANLIPSLGAKLATGLDWLGNTARQAIDEAVDVGGSAICEAVHALDQNPLVLSDPGGSTTSTIAVFGSPLAPTITQVLGLAERGYTAPPRLVDPKITNFPLVTMFNNLFSNMGGLFGHDVMSATAGVAFARPLQTGMAE</sequence>
<keyword evidence="2" id="KW-1185">Reference proteome</keyword>
<evidence type="ECO:0000313" key="1">
    <source>
        <dbReference type="EMBL" id="KAK2071560.1"/>
    </source>
</evidence>
<protein>
    <submittedName>
        <fullName evidence="1">Uncharacterized protein</fullName>
    </submittedName>
</protein>
<proteinExistence type="predicted"/>
<evidence type="ECO:0000313" key="2">
    <source>
        <dbReference type="Proteomes" id="UP001217918"/>
    </source>
</evidence>
<gene>
    <name evidence="1" type="ORF">P8C59_005973</name>
</gene>
<organism evidence="1 2">
    <name type="scientific">Phyllachora maydis</name>
    <dbReference type="NCBI Taxonomy" id="1825666"/>
    <lineage>
        <taxon>Eukaryota</taxon>
        <taxon>Fungi</taxon>
        <taxon>Dikarya</taxon>
        <taxon>Ascomycota</taxon>
        <taxon>Pezizomycotina</taxon>
        <taxon>Sordariomycetes</taxon>
        <taxon>Sordariomycetidae</taxon>
        <taxon>Phyllachorales</taxon>
        <taxon>Phyllachoraceae</taxon>
        <taxon>Phyllachora</taxon>
    </lineage>
</organism>
<accession>A0AAD9I6L3</accession>
<reference evidence="1" key="1">
    <citation type="journal article" date="2023" name="Mol. Plant Microbe Interact.">
        <title>Elucidating the Obligate Nature and Biological Capacity of an Invasive Fungal Corn Pathogen.</title>
        <authorList>
            <person name="MacCready J.S."/>
            <person name="Roggenkamp E.M."/>
            <person name="Gdanetz K."/>
            <person name="Chilvers M.I."/>
        </authorList>
    </citation>
    <scope>NUCLEOTIDE SEQUENCE</scope>
    <source>
        <strain evidence="1">PM02</strain>
    </source>
</reference>
<dbReference type="AlphaFoldDB" id="A0AAD9I6L3"/>
<dbReference type="Proteomes" id="UP001217918">
    <property type="component" value="Unassembled WGS sequence"/>
</dbReference>